<gene>
    <name evidence="2" type="ORF">AVDCRST_MAG42-224</name>
</gene>
<dbReference type="SUPFAM" id="SSF56281">
    <property type="entry name" value="Metallo-hydrolase/oxidoreductase"/>
    <property type="match status" value="1"/>
</dbReference>
<feature type="domain" description="Metallo-beta-lactamase" evidence="1">
    <location>
        <begin position="36"/>
        <end position="232"/>
    </location>
</feature>
<dbReference type="InterPro" id="IPR001279">
    <property type="entry name" value="Metallo-B-lactamas"/>
</dbReference>
<reference evidence="2" key="1">
    <citation type="submission" date="2020-02" db="EMBL/GenBank/DDBJ databases">
        <authorList>
            <person name="Meier V. D."/>
        </authorList>
    </citation>
    <scope>NUCLEOTIDE SEQUENCE</scope>
    <source>
        <strain evidence="2">AVDCRST_MAG42</strain>
    </source>
</reference>
<proteinExistence type="predicted"/>
<organism evidence="2">
    <name type="scientific">uncultured Chthoniobacterales bacterium</name>
    <dbReference type="NCBI Taxonomy" id="1836801"/>
    <lineage>
        <taxon>Bacteria</taxon>
        <taxon>Pseudomonadati</taxon>
        <taxon>Verrucomicrobiota</taxon>
        <taxon>Spartobacteria</taxon>
        <taxon>Chthoniobacterales</taxon>
        <taxon>environmental samples</taxon>
    </lineage>
</organism>
<dbReference type="PIRSF" id="PIRSF038896">
    <property type="entry name" value="NAPE-PLD"/>
    <property type="match status" value="1"/>
</dbReference>
<dbReference type="PANTHER" id="PTHR15032">
    <property type="entry name" value="N-ACYL-PHOSPHATIDYLETHANOLAMINE-HYDROLYZING PHOSPHOLIPASE D"/>
    <property type="match status" value="1"/>
</dbReference>
<dbReference type="GO" id="GO:0070290">
    <property type="term" value="F:N-acylphosphatidylethanolamine-specific phospholipase D activity"/>
    <property type="evidence" value="ECO:0007669"/>
    <property type="project" value="InterPro"/>
</dbReference>
<dbReference type="Pfam" id="PF12706">
    <property type="entry name" value="Lactamase_B_2"/>
    <property type="match status" value="1"/>
</dbReference>
<dbReference type="Gene3D" id="3.60.15.10">
    <property type="entry name" value="Ribonuclease Z/Hydroxyacylglutathione hydrolase-like"/>
    <property type="match status" value="1"/>
</dbReference>
<dbReference type="EMBL" id="CADCTA010000009">
    <property type="protein sequence ID" value="CAA9213375.1"/>
    <property type="molecule type" value="Genomic_DNA"/>
</dbReference>
<evidence type="ECO:0000313" key="2">
    <source>
        <dbReference type="EMBL" id="CAA9213375.1"/>
    </source>
</evidence>
<protein>
    <submittedName>
        <fullName evidence="2">Metallo-beta-lactamase family protein</fullName>
    </submittedName>
</protein>
<dbReference type="GO" id="GO:0008270">
    <property type="term" value="F:zinc ion binding"/>
    <property type="evidence" value="ECO:0007669"/>
    <property type="project" value="InterPro"/>
</dbReference>
<dbReference type="PANTHER" id="PTHR15032:SF36">
    <property type="entry name" value="METALLO-BETA-LACTAMASE DOMAIN-CONTAINING PROTEIN"/>
    <property type="match status" value="1"/>
</dbReference>
<dbReference type="AlphaFoldDB" id="A0A6J4H2N5"/>
<accession>A0A6J4H2N5</accession>
<dbReference type="InterPro" id="IPR024884">
    <property type="entry name" value="NAPE-PLD"/>
</dbReference>
<name>A0A6J4H2N5_9BACT</name>
<dbReference type="GO" id="GO:0005737">
    <property type="term" value="C:cytoplasm"/>
    <property type="evidence" value="ECO:0007669"/>
    <property type="project" value="TreeGrafter"/>
</dbReference>
<dbReference type="InterPro" id="IPR036866">
    <property type="entry name" value="RibonucZ/Hydroxyglut_hydro"/>
</dbReference>
<sequence>MQPLSAKPTPASWNEADLTASWLGHSTVLINLLGINILTDPVLFPRIGIRLPGFTVGPKRLTAPALRTRDLPRIDLVLLSHAHFDHLDTRTLHRMRGRPHCVTAPHTSDLLRLMRFRSTTELRWGEETEVRVKAGAVRVRAFPVRHWGARLRRDAHRGYNGYVIERDGCRLIFSGDTAFTDSFATLRRRGGYDLAIMAIGAYDPWIGSHCTPEQAVAMADMAGAEHVLPVHHQTFRLSAEPFREPIERLEAALQRDPARIALREIGETFRLAR</sequence>
<evidence type="ECO:0000259" key="1">
    <source>
        <dbReference type="Pfam" id="PF12706"/>
    </source>
</evidence>